<dbReference type="AlphaFoldDB" id="A0A2M4DDR3"/>
<reference evidence="2" key="1">
    <citation type="submission" date="2018-01" db="EMBL/GenBank/DDBJ databases">
        <title>An insight into the sialome of Amazonian anophelines.</title>
        <authorList>
            <person name="Ribeiro J.M."/>
            <person name="Scarpassa V."/>
            <person name="Calvo E."/>
        </authorList>
    </citation>
    <scope>NUCLEOTIDE SEQUENCE</scope>
</reference>
<sequence>MGRAYARSAKATAAATIPVLALCVCVCRENCRRCKAKQTNRGKRLDGIIKERKTKIQITQPLTYALETLVILMIRVIK</sequence>
<evidence type="ECO:0000313" key="2">
    <source>
        <dbReference type="EMBL" id="MBW75740.1"/>
    </source>
</evidence>
<protein>
    <submittedName>
        <fullName evidence="2">Putative secreted protein</fullName>
    </submittedName>
</protein>
<organism evidence="2">
    <name type="scientific">Anopheles darlingi</name>
    <name type="common">Mosquito</name>
    <dbReference type="NCBI Taxonomy" id="43151"/>
    <lineage>
        <taxon>Eukaryota</taxon>
        <taxon>Metazoa</taxon>
        <taxon>Ecdysozoa</taxon>
        <taxon>Arthropoda</taxon>
        <taxon>Hexapoda</taxon>
        <taxon>Insecta</taxon>
        <taxon>Pterygota</taxon>
        <taxon>Neoptera</taxon>
        <taxon>Endopterygota</taxon>
        <taxon>Diptera</taxon>
        <taxon>Nematocera</taxon>
        <taxon>Culicoidea</taxon>
        <taxon>Culicidae</taxon>
        <taxon>Anophelinae</taxon>
        <taxon>Anopheles</taxon>
    </lineage>
</organism>
<name>A0A2M4DDR3_ANODA</name>
<feature type="signal peptide" evidence="1">
    <location>
        <begin position="1"/>
        <end position="36"/>
    </location>
</feature>
<evidence type="ECO:0000256" key="1">
    <source>
        <dbReference type="SAM" id="SignalP"/>
    </source>
</evidence>
<proteinExistence type="predicted"/>
<dbReference type="EMBL" id="GGFL01011562">
    <property type="protein sequence ID" value="MBW75740.1"/>
    <property type="molecule type" value="Transcribed_RNA"/>
</dbReference>
<feature type="chain" id="PRO_5014895524" evidence="1">
    <location>
        <begin position="37"/>
        <end position="78"/>
    </location>
</feature>
<keyword evidence="1" id="KW-0732">Signal</keyword>
<accession>A0A2M4DDR3</accession>